<evidence type="ECO:0000313" key="2">
    <source>
        <dbReference type="EMBL" id="MBB4691857.1"/>
    </source>
</evidence>
<dbReference type="RefSeq" id="WP_184950628.1">
    <property type="nucleotide sequence ID" value="NZ_BOMC01000004.1"/>
</dbReference>
<dbReference type="Gene3D" id="3.90.180.10">
    <property type="entry name" value="Medium-chain alcohol dehydrogenases, catalytic domain"/>
    <property type="match status" value="1"/>
</dbReference>
<dbReference type="InterPro" id="IPR058932">
    <property type="entry name" value="KDD_N"/>
</dbReference>
<dbReference type="EMBL" id="JACHMF010000001">
    <property type="protein sequence ID" value="MBB4691857.1"/>
    <property type="molecule type" value="Genomic_DNA"/>
</dbReference>
<evidence type="ECO:0000259" key="1">
    <source>
        <dbReference type="Pfam" id="PF26370"/>
    </source>
</evidence>
<name>A0A7W7CNL2_9ACTN</name>
<comment type="caution">
    <text evidence="2">The sequence shown here is derived from an EMBL/GenBank/DDBJ whole genome shotgun (WGS) entry which is preliminary data.</text>
</comment>
<keyword evidence="2" id="KW-0560">Oxidoreductase</keyword>
<feature type="domain" description="L-erythro-3,5-diaminohexanoate dehydrogenase N-terminal" evidence="1">
    <location>
        <begin position="8"/>
        <end position="154"/>
    </location>
</feature>
<dbReference type="AlphaFoldDB" id="A0A7W7CNL2"/>
<accession>A0A7W7CNL2</accession>
<proteinExistence type="predicted"/>
<dbReference type="SUPFAM" id="SSF51735">
    <property type="entry name" value="NAD(P)-binding Rossmann-fold domains"/>
    <property type="match status" value="1"/>
</dbReference>
<organism evidence="2 3">
    <name type="scientific">Paractinoplanes abujensis</name>
    <dbReference type="NCBI Taxonomy" id="882441"/>
    <lineage>
        <taxon>Bacteria</taxon>
        <taxon>Bacillati</taxon>
        <taxon>Actinomycetota</taxon>
        <taxon>Actinomycetes</taxon>
        <taxon>Micromonosporales</taxon>
        <taxon>Micromonosporaceae</taxon>
        <taxon>Paractinoplanes</taxon>
    </lineage>
</organism>
<protein>
    <submittedName>
        <fullName evidence="2">L-erythro-3,5-diaminohexanoate dehydrogenase</fullName>
        <ecNumber evidence="2">1.4.1.11</ecNumber>
    </submittedName>
</protein>
<dbReference type="EC" id="1.4.1.11" evidence="2"/>
<keyword evidence="3" id="KW-1185">Reference proteome</keyword>
<sequence>MASSAGLDRVLEPVGVLPQAAWRLDASPEISDDEIRVRVERLNLDAASYRQLAEKHGGDGAAIRAEVLEIVAARGKMHNPVTGSGGMLIGVVDEVGPRSPLGVKEGDRVATLVSLTLTPLRITDGLAGWDGLSEQVPAEGTAILFGRSIVGVLPDDLAPELSLAVYDVCGAPALTDRVVRSYPDARVAVLGGAGKSGSLALAAARMAGARTIGIVRNEQEAASLRGAGVADEVAIADARNPVEVAAAVGEPATITVVCVDVPGCEHGAILATAPGGTVIFFSMATSFPAAALGAEGLAADVTMLIGNGFVPGHAAFAVDLLRRVPAVRSLFEARIAGH</sequence>
<gene>
    <name evidence="2" type="ORF">BKA14_002005</name>
</gene>
<reference evidence="2 3" key="1">
    <citation type="submission" date="2020-08" db="EMBL/GenBank/DDBJ databases">
        <title>Sequencing the genomes of 1000 actinobacteria strains.</title>
        <authorList>
            <person name="Klenk H.-P."/>
        </authorList>
    </citation>
    <scope>NUCLEOTIDE SEQUENCE [LARGE SCALE GENOMIC DNA]</scope>
    <source>
        <strain evidence="2 3">DSM 45518</strain>
    </source>
</reference>
<dbReference type="InterPro" id="IPR036291">
    <property type="entry name" value="NAD(P)-bd_dom_sf"/>
</dbReference>
<dbReference type="GO" id="GO:0047124">
    <property type="term" value="F:L-erythro-3,5-diaminohexanoate dehydrogenase activity"/>
    <property type="evidence" value="ECO:0007669"/>
    <property type="project" value="UniProtKB-EC"/>
</dbReference>
<dbReference type="Proteomes" id="UP000542742">
    <property type="component" value="Unassembled WGS sequence"/>
</dbReference>
<evidence type="ECO:0000313" key="3">
    <source>
        <dbReference type="Proteomes" id="UP000542742"/>
    </source>
</evidence>
<dbReference type="Pfam" id="PF26370">
    <property type="entry name" value="KDD_N"/>
    <property type="match status" value="1"/>
</dbReference>